<dbReference type="Proteomes" id="UP001500218">
    <property type="component" value="Unassembled WGS sequence"/>
</dbReference>
<evidence type="ECO:0000259" key="2">
    <source>
        <dbReference type="PROSITE" id="PS51462"/>
    </source>
</evidence>
<proteinExistence type="inferred from homology"/>
<reference evidence="3 4" key="1">
    <citation type="journal article" date="2019" name="Int. J. Syst. Evol. Microbiol.">
        <title>The Global Catalogue of Microorganisms (GCM) 10K type strain sequencing project: providing services to taxonomists for standard genome sequencing and annotation.</title>
        <authorList>
            <consortium name="The Broad Institute Genomics Platform"/>
            <consortium name="The Broad Institute Genome Sequencing Center for Infectious Disease"/>
            <person name="Wu L."/>
            <person name="Ma J."/>
        </authorList>
    </citation>
    <scope>NUCLEOTIDE SEQUENCE [LARGE SCALE GENOMIC DNA]</scope>
    <source>
        <strain evidence="3 4">JCM 13250</strain>
    </source>
</reference>
<gene>
    <name evidence="3" type="ORF">GCM10009682_24060</name>
</gene>
<organism evidence="3 4">
    <name type="scientific">Luedemannella flava</name>
    <dbReference type="NCBI Taxonomy" id="349316"/>
    <lineage>
        <taxon>Bacteria</taxon>
        <taxon>Bacillati</taxon>
        <taxon>Actinomycetota</taxon>
        <taxon>Actinomycetes</taxon>
        <taxon>Micromonosporales</taxon>
        <taxon>Micromonosporaceae</taxon>
        <taxon>Luedemannella</taxon>
    </lineage>
</organism>
<evidence type="ECO:0000313" key="4">
    <source>
        <dbReference type="Proteomes" id="UP001500218"/>
    </source>
</evidence>
<dbReference type="RefSeq" id="WP_344129553.1">
    <property type="nucleotide sequence ID" value="NZ_BAAALT010000059.1"/>
</dbReference>
<comment type="similarity">
    <text evidence="1">Belongs to the Nudix hydrolase family.</text>
</comment>
<name>A0ABN2LWR3_9ACTN</name>
<accession>A0ABN2LWR3</accession>
<evidence type="ECO:0000313" key="3">
    <source>
        <dbReference type="EMBL" id="GAA1801388.1"/>
    </source>
</evidence>
<dbReference type="PROSITE" id="PS51462">
    <property type="entry name" value="NUDIX"/>
    <property type="match status" value="1"/>
</dbReference>
<keyword evidence="4" id="KW-1185">Reference proteome</keyword>
<dbReference type="Pfam" id="PF00293">
    <property type="entry name" value="NUDIX"/>
    <property type="match status" value="1"/>
</dbReference>
<dbReference type="SUPFAM" id="SSF55811">
    <property type="entry name" value="Nudix"/>
    <property type="match status" value="1"/>
</dbReference>
<dbReference type="PANTHER" id="PTHR43736:SF1">
    <property type="entry name" value="DIHYDRONEOPTERIN TRIPHOSPHATE DIPHOSPHATASE"/>
    <property type="match status" value="1"/>
</dbReference>
<feature type="domain" description="Nudix hydrolase" evidence="2">
    <location>
        <begin position="6"/>
        <end position="141"/>
    </location>
</feature>
<dbReference type="PANTHER" id="PTHR43736">
    <property type="entry name" value="ADP-RIBOSE PYROPHOSPHATASE"/>
    <property type="match status" value="1"/>
</dbReference>
<comment type="caution">
    <text evidence="3">The sequence shown here is derived from an EMBL/GenBank/DDBJ whole genome shotgun (WGS) entry which is preliminary data.</text>
</comment>
<dbReference type="EMBL" id="BAAALT010000059">
    <property type="protein sequence ID" value="GAA1801388.1"/>
    <property type="molecule type" value="Genomic_DNA"/>
</dbReference>
<sequence>MTAPITVSRVRAIALTRDDQLLLIHRIRPGRPDYWVLPGGGIEPTDMTLTTALARELREETGGHATIYRLIHLINDAPSGQAVFLARVDNPNPHTRTGPELTTAGTDAGEYHLEAHPLTPTGLTNLDIRPHGIADLLAEHLRAGRNLFDLPTCAAPTISPAHRKHHPLNTWHRAMWRPGRVRQRYGSSCGRYCALATASSWSGRPTRT</sequence>
<dbReference type="InterPro" id="IPR015797">
    <property type="entry name" value="NUDIX_hydrolase-like_dom_sf"/>
</dbReference>
<protein>
    <recommendedName>
        <fullName evidence="2">Nudix hydrolase domain-containing protein</fullName>
    </recommendedName>
</protein>
<evidence type="ECO:0000256" key="1">
    <source>
        <dbReference type="ARBA" id="ARBA00005582"/>
    </source>
</evidence>
<dbReference type="Gene3D" id="3.90.79.10">
    <property type="entry name" value="Nucleoside Triphosphate Pyrophosphohydrolase"/>
    <property type="match status" value="1"/>
</dbReference>
<dbReference type="InterPro" id="IPR000086">
    <property type="entry name" value="NUDIX_hydrolase_dom"/>
</dbReference>